<dbReference type="Pfam" id="PF03551">
    <property type="entry name" value="PadR"/>
    <property type="match status" value="1"/>
</dbReference>
<dbReference type="PANTHER" id="PTHR43252">
    <property type="entry name" value="TRANSCRIPTIONAL REGULATOR YQJI"/>
    <property type="match status" value="1"/>
</dbReference>
<dbReference type="EMBL" id="FMCR01000001">
    <property type="protein sequence ID" value="SCE71816.1"/>
    <property type="molecule type" value="Genomic_DNA"/>
</dbReference>
<name>A0A1C4UJB1_9ACTN</name>
<feature type="domain" description="Transcription regulator PadR N-terminal" evidence="1">
    <location>
        <begin position="20"/>
        <end position="95"/>
    </location>
</feature>
<dbReference type="STRING" id="285676.GA0070561_1096"/>
<dbReference type="InterPro" id="IPR005149">
    <property type="entry name" value="Tscrpt_reg_PadR_N"/>
</dbReference>
<evidence type="ECO:0000259" key="1">
    <source>
        <dbReference type="Pfam" id="PF03551"/>
    </source>
</evidence>
<accession>A0A1C4UJB1</accession>
<gene>
    <name evidence="2" type="ORF">GA0070561_1096</name>
</gene>
<organism evidence="2 3">
    <name type="scientific">Micromonospora saelicesensis</name>
    <dbReference type="NCBI Taxonomy" id="285676"/>
    <lineage>
        <taxon>Bacteria</taxon>
        <taxon>Bacillati</taxon>
        <taxon>Actinomycetota</taxon>
        <taxon>Actinomycetes</taxon>
        <taxon>Micromonosporales</taxon>
        <taxon>Micromonosporaceae</taxon>
        <taxon>Micromonospora</taxon>
    </lineage>
</organism>
<dbReference type="PANTHER" id="PTHR43252:SF7">
    <property type="entry name" value="TRANSCRIPTIONAL REGULATOR YQJI"/>
    <property type="match status" value="1"/>
</dbReference>
<dbReference type="SUPFAM" id="SSF46785">
    <property type="entry name" value="Winged helix' DNA-binding domain"/>
    <property type="match status" value="1"/>
</dbReference>
<evidence type="ECO:0000313" key="2">
    <source>
        <dbReference type="EMBL" id="SCE71816.1"/>
    </source>
</evidence>
<dbReference type="InterPro" id="IPR036390">
    <property type="entry name" value="WH_DNA-bd_sf"/>
</dbReference>
<dbReference type="Gene3D" id="1.10.10.10">
    <property type="entry name" value="Winged helix-like DNA-binding domain superfamily/Winged helix DNA-binding domain"/>
    <property type="match status" value="1"/>
</dbReference>
<dbReference type="InterPro" id="IPR036388">
    <property type="entry name" value="WH-like_DNA-bd_sf"/>
</dbReference>
<evidence type="ECO:0000313" key="3">
    <source>
        <dbReference type="Proteomes" id="UP000198864"/>
    </source>
</evidence>
<dbReference type="AlphaFoldDB" id="A0A1C4UJB1"/>
<proteinExistence type="predicted"/>
<protein>
    <submittedName>
        <fullName evidence="2">Transcriptional regulator, PadR family</fullName>
    </submittedName>
</protein>
<reference evidence="2 3" key="1">
    <citation type="submission" date="2016-06" db="EMBL/GenBank/DDBJ databases">
        <authorList>
            <person name="Kjaerup R.B."/>
            <person name="Dalgaard T.S."/>
            <person name="Juul-Madsen H.R."/>
        </authorList>
    </citation>
    <scope>NUCLEOTIDE SEQUENCE [LARGE SCALE GENOMIC DNA]</scope>
    <source>
        <strain evidence="2 3">DSM 44871</strain>
    </source>
</reference>
<dbReference type="Proteomes" id="UP000198864">
    <property type="component" value="Unassembled WGS sequence"/>
</dbReference>
<sequence length="200" mass="22342">MPANGHSCWTNAVNSTRLFVLGALARGGPMHGHQIRRAAQVDRTELWSDVKPGSLYGALHRMQVEGVIEAVRTEQEGNRPARTIYALTSAGAAELIGHRDEALRDTKLRHDPVDLALQNVIDLGEDALRAIIVARRKALAEQLDSWLALRELAAPHIRGLEWTTFRHTELRLRTELAWHDELLDQLPKLMANQPTSMTTS</sequence>